<comment type="similarity">
    <text evidence="3 14">Belongs to the complex I 51 kDa subunit family.</text>
</comment>
<dbReference type="FunFam" id="1.20.1440.230:FF:000001">
    <property type="entry name" value="Mitochondrial NADH dehydrogenase flavoprotein 1"/>
    <property type="match status" value="1"/>
</dbReference>
<dbReference type="Pfam" id="PF01512">
    <property type="entry name" value="Complex1_51K"/>
    <property type="match status" value="1"/>
</dbReference>
<dbReference type="SUPFAM" id="SSF140490">
    <property type="entry name" value="Nqo1C-terminal domain-like"/>
    <property type="match status" value="1"/>
</dbReference>
<evidence type="ECO:0000256" key="6">
    <source>
        <dbReference type="ARBA" id="ARBA00022643"/>
    </source>
</evidence>
<dbReference type="Gene3D" id="3.40.50.11540">
    <property type="entry name" value="NADH-ubiquinone oxidoreductase 51kDa subunit"/>
    <property type="match status" value="1"/>
</dbReference>
<dbReference type="FunFam" id="3.40.50.11540:FF:000001">
    <property type="entry name" value="NADH dehydrogenase [ubiquinone] flavoprotein 1, mitochondrial"/>
    <property type="match status" value="1"/>
</dbReference>
<keyword evidence="8 14" id="KW-0479">Metal-binding</keyword>
<dbReference type="Pfam" id="PF22461">
    <property type="entry name" value="SLBB_2"/>
    <property type="match status" value="1"/>
</dbReference>
<dbReference type="GO" id="GO:0008137">
    <property type="term" value="F:NADH dehydrogenase (ubiquinone) activity"/>
    <property type="evidence" value="ECO:0007669"/>
    <property type="project" value="InterPro"/>
</dbReference>
<sequence length="419" mass="46093">MLLKNINEPDQHTLSKYESRGGYKSMRQALSMDPLKIVDEVKISGLRGRGGAGFPTGMKWSFVPRNSGRPVYLINNADESEPGTFKDRVLLERDPHLCLEGTMIAAVALGCHWAAIYIRGEYAYPYICLKAALDECYAKGYLGKKIFGTNYDLDIVIHRGAGAYICGEETGLIESLEGKKGQPRTKPPFPAVVGLYNSPTVINNVETLANLPWILQNGGKAFANIGTEKSKGTKLISVSGHIKKPGVYEVDMGYPLTQFIEDECGGMLNDHRLKAVIPGGSSVPLLRADELNGLTLDYESLKEAGSMLGSGGMMIFDETVNMLDAALNFAHFYSHESCGQCTPCREGGHWLEKILKRIKRGAGKEEDLVLMKAICSQIGGHTICPFGDALITPILSYINKFPEDFGTREREDIFRDRIN</sequence>
<comment type="caution">
    <text evidence="16">The sequence shown here is derived from an EMBL/GenBank/DDBJ whole genome shotgun (WGS) entry which is preliminary data.</text>
</comment>
<keyword evidence="7 14" id="KW-0874">Quinone</keyword>
<keyword evidence="5 14" id="KW-0285">Flavoprotein</keyword>
<dbReference type="FunFam" id="3.10.20.600:FF:000003">
    <property type="entry name" value="NADH-quinone oxidoreductase subunit F"/>
    <property type="match status" value="1"/>
</dbReference>
<dbReference type="SMART" id="SM00928">
    <property type="entry name" value="NADH_4Fe-4S"/>
    <property type="match status" value="1"/>
</dbReference>
<evidence type="ECO:0000256" key="4">
    <source>
        <dbReference type="ARBA" id="ARBA00022485"/>
    </source>
</evidence>
<dbReference type="GO" id="GO:0051287">
    <property type="term" value="F:NAD binding"/>
    <property type="evidence" value="ECO:0007669"/>
    <property type="project" value="UniProtKB-UniRule"/>
</dbReference>
<evidence type="ECO:0000256" key="10">
    <source>
        <dbReference type="ARBA" id="ARBA00023004"/>
    </source>
</evidence>
<dbReference type="Gene3D" id="1.20.1440.230">
    <property type="entry name" value="NADH-ubiquinone oxidoreductase 51kDa subunit, iron-sulphur binding domain"/>
    <property type="match status" value="1"/>
</dbReference>
<dbReference type="GO" id="GO:0010181">
    <property type="term" value="F:FMN binding"/>
    <property type="evidence" value="ECO:0007669"/>
    <property type="project" value="InterPro"/>
</dbReference>
<dbReference type="InterPro" id="IPR054765">
    <property type="entry name" value="SLBB_dom"/>
</dbReference>
<dbReference type="InterPro" id="IPR011537">
    <property type="entry name" value="NADH-UbQ_OxRdtase_suF"/>
</dbReference>
<keyword evidence="9" id="KW-1278">Translocase</keyword>
<dbReference type="Pfam" id="PF10589">
    <property type="entry name" value="NADH_4Fe-4S"/>
    <property type="match status" value="1"/>
</dbReference>
<evidence type="ECO:0000256" key="13">
    <source>
        <dbReference type="ARBA" id="ARBA00047712"/>
    </source>
</evidence>
<evidence type="ECO:0000256" key="8">
    <source>
        <dbReference type="ARBA" id="ARBA00022723"/>
    </source>
</evidence>
<evidence type="ECO:0000256" key="5">
    <source>
        <dbReference type="ARBA" id="ARBA00022630"/>
    </source>
</evidence>
<dbReference type="GO" id="GO:0046872">
    <property type="term" value="F:metal ion binding"/>
    <property type="evidence" value="ECO:0007669"/>
    <property type="project" value="UniProtKB-KW"/>
</dbReference>
<evidence type="ECO:0000256" key="14">
    <source>
        <dbReference type="RuleBase" id="RU364066"/>
    </source>
</evidence>
<protein>
    <recommendedName>
        <fullName evidence="14">NADH-quinone oxidoreductase subunit F</fullName>
        <ecNumber evidence="14">7.1.1.-</ecNumber>
    </recommendedName>
</protein>
<dbReference type="InterPro" id="IPR011538">
    <property type="entry name" value="Nuo51_FMN-bd"/>
</dbReference>
<dbReference type="InterPro" id="IPR019575">
    <property type="entry name" value="Nuop51_4Fe4S-bd"/>
</dbReference>
<gene>
    <name evidence="16" type="primary">nuoF</name>
    <name evidence="16" type="ORF">GYA55_07150</name>
</gene>
<dbReference type="SUPFAM" id="SSF142984">
    <property type="entry name" value="Nqo1 middle domain-like"/>
    <property type="match status" value="1"/>
</dbReference>
<comment type="cofactor">
    <cofactor evidence="2 14">
        <name>[4Fe-4S] cluster</name>
        <dbReference type="ChEBI" id="CHEBI:49883"/>
    </cofactor>
</comment>
<evidence type="ECO:0000256" key="9">
    <source>
        <dbReference type="ARBA" id="ARBA00022967"/>
    </source>
</evidence>
<evidence type="ECO:0000313" key="17">
    <source>
        <dbReference type="Proteomes" id="UP000524246"/>
    </source>
</evidence>
<dbReference type="InterPro" id="IPR037225">
    <property type="entry name" value="Nuo51_FMN-bd_sf"/>
</dbReference>
<dbReference type="EC" id="7.1.1.-" evidence="14"/>
<keyword evidence="12 14" id="KW-0520">NAD</keyword>
<dbReference type="InterPro" id="IPR037207">
    <property type="entry name" value="Nuop51_4Fe4S-bd_sf"/>
</dbReference>
<evidence type="ECO:0000313" key="16">
    <source>
        <dbReference type="EMBL" id="NMC62930.1"/>
    </source>
</evidence>
<keyword evidence="11 14" id="KW-0411">Iron-sulfur</keyword>
<keyword evidence="10 14" id="KW-0408">Iron</keyword>
<evidence type="ECO:0000256" key="7">
    <source>
        <dbReference type="ARBA" id="ARBA00022719"/>
    </source>
</evidence>
<evidence type="ECO:0000256" key="11">
    <source>
        <dbReference type="ARBA" id="ARBA00023014"/>
    </source>
</evidence>
<comment type="cofactor">
    <cofactor evidence="1 14">
        <name>FMN</name>
        <dbReference type="ChEBI" id="CHEBI:58210"/>
    </cofactor>
</comment>
<keyword evidence="16" id="KW-0560">Oxidoreductase</keyword>
<keyword evidence="4 14" id="KW-0004">4Fe-4S</keyword>
<dbReference type="GO" id="GO:0048038">
    <property type="term" value="F:quinone binding"/>
    <property type="evidence" value="ECO:0007669"/>
    <property type="project" value="UniProtKB-KW"/>
</dbReference>
<dbReference type="GO" id="GO:0016491">
    <property type="term" value="F:oxidoreductase activity"/>
    <property type="evidence" value="ECO:0007669"/>
    <property type="project" value="UniProtKB-KW"/>
</dbReference>
<feature type="domain" description="NADH-ubiquinone oxidoreductase 51kDa subunit iron-sulphur binding" evidence="15">
    <location>
        <begin position="323"/>
        <end position="368"/>
    </location>
</feature>
<dbReference type="PANTHER" id="PTHR43578:SF3">
    <property type="entry name" value="NADH-QUINONE OXIDOREDUCTASE SUBUNIT F"/>
    <property type="match status" value="1"/>
</dbReference>
<evidence type="ECO:0000256" key="12">
    <source>
        <dbReference type="ARBA" id="ARBA00023027"/>
    </source>
</evidence>
<dbReference type="GO" id="GO:0051539">
    <property type="term" value="F:4 iron, 4 sulfur cluster binding"/>
    <property type="evidence" value="ECO:0007669"/>
    <property type="project" value="UniProtKB-UniRule"/>
</dbReference>
<dbReference type="NCBIfam" id="TIGR01959">
    <property type="entry name" value="nuoF_fam"/>
    <property type="match status" value="1"/>
</dbReference>
<dbReference type="EMBL" id="JAAZON010000314">
    <property type="protein sequence ID" value="NMC62930.1"/>
    <property type="molecule type" value="Genomic_DNA"/>
</dbReference>
<keyword evidence="6 14" id="KW-0288">FMN</keyword>
<dbReference type="Gene3D" id="3.10.20.600">
    <property type="match status" value="1"/>
</dbReference>
<dbReference type="Proteomes" id="UP000524246">
    <property type="component" value="Unassembled WGS sequence"/>
</dbReference>
<name>A0A7X9FRE8_9DELT</name>
<reference evidence="16 17" key="1">
    <citation type="journal article" date="2020" name="Biotechnol. Biofuels">
        <title>New insights from the biogas microbiome by comprehensive genome-resolved metagenomics of nearly 1600 species originating from multiple anaerobic digesters.</title>
        <authorList>
            <person name="Campanaro S."/>
            <person name="Treu L."/>
            <person name="Rodriguez-R L.M."/>
            <person name="Kovalovszki A."/>
            <person name="Ziels R.M."/>
            <person name="Maus I."/>
            <person name="Zhu X."/>
            <person name="Kougias P.G."/>
            <person name="Basile A."/>
            <person name="Luo G."/>
            <person name="Schluter A."/>
            <person name="Konstantinidis K.T."/>
            <person name="Angelidaki I."/>
        </authorList>
    </citation>
    <scope>NUCLEOTIDE SEQUENCE [LARGE SCALE GENOMIC DNA]</scope>
    <source>
        <strain evidence="16">AS27yjCOA_65</strain>
    </source>
</reference>
<accession>A0A7X9FRE8</accession>
<dbReference type="PANTHER" id="PTHR43578">
    <property type="entry name" value="NADH-QUINONE OXIDOREDUCTASE SUBUNIT F"/>
    <property type="match status" value="1"/>
</dbReference>
<comment type="catalytic activity">
    <reaction evidence="13 14">
        <text>a quinone + NADH + 5 H(+)(in) = a quinol + NAD(+) + 4 H(+)(out)</text>
        <dbReference type="Rhea" id="RHEA:57888"/>
        <dbReference type="ChEBI" id="CHEBI:15378"/>
        <dbReference type="ChEBI" id="CHEBI:24646"/>
        <dbReference type="ChEBI" id="CHEBI:57540"/>
        <dbReference type="ChEBI" id="CHEBI:57945"/>
        <dbReference type="ChEBI" id="CHEBI:132124"/>
    </reaction>
</comment>
<dbReference type="NCBIfam" id="NF010120">
    <property type="entry name" value="PRK13596.1"/>
    <property type="match status" value="1"/>
</dbReference>
<evidence type="ECO:0000256" key="3">
    <source>
        <dbReference type="ARBA" id="ARBA00007523"/>
    </source>
</evidence>
<evidence type="ECO:0000256" key="2">
    <source>
        <dbReference type="ARBA" id="ARBA00001966"/>
    </source>
</evidence>
<dbReference type="AlphaFoldDB" id="A0A7X9FRE8"/>
<evidence type="ECO:0000256" key="1">
    <source>
        <dbReference type="ARBA" id="ARBA00001917"/>
    </source>
</evidence>
<comment type="function">
    <text evidence="14">NDH-1 shuttles electrons from NADH, via FMN and iron-sulfur (Fe-S) centers, to quinones in the respiratory chain.</text>
</comment>
<evidence type="ECO:0000259" key="15">
    <source>
        <dbReference type="SMART" id="SM00928"/>
    </source>
</evidence>
<organism evidence="16 17">
    <name type="scientific">SAR324 cluster bacterium</name>
    <dbReference type="NCBI Taxonomy" id="2024889"/>
    <lineage>
        <taxon>Bacteria</taxon>
        <taxon>Deltaproteobacteria</taxon>
        <taxon>SAR324 cluster</taxon>
    </lineage>
</organism>
<proteinExistence type="inferred from homology"/>
<dbReference type="PROSITE" id="PS00645">
    <property type="entry name" value="COMPLEX1_51K_2"/>
    <property type="match status" value="1"/>
</dbReference>
<dbReference type="SUPFAM" id="SSF142019">
    <property type="entry name" value="Nqo1 FMN-binding domain-like"/>
    <property type="match status" value="1"/>
</dbReference>
<dbReference type="Gene3D" id="6.10.250.1450">
    <property type="match status" value="1"/>
</dbReference>
<dbReference type="InterPro" id="IPR001949">
    <property type="entry name" value="NADH-UbQ_OxRdtase_51kDa_CS"/>
</dbReference>